<name>A0A8D8T091_9HEMI</name>
<evidence type="ECO:0000313" key="1">
    <source>
        <dbReference type="EMBL" id="CAG6679119.1"/>
    </source>
</evidence>
<organism evidence="1">
    <name type="scientific">Cacopsylla melanoneura</name>
    <dbReference type="NCBI Taxonomy" id="428564"/>
    <lineage>
        <taxon>Eukaryota</taxon>
        <taxon>Metazoa</taxon>
        <taxon>Ecdysozoa</taxon>
        <taxon>Arthropoda</taxon>
        <taxon>Hexapoda</taxon>
        <taxon>Insecta</taxon>
        <taxon>Pterygota</taxon>
        <taxon>Neoptera</taxon>
        <taxon>Paraneoptera</taxon>
        <taxon>Hemiptera</taxon>
        <taxon>Sternorrhyncha</taxon>
        <taxon>Psylloidea</taxon>
        <taxon>Psyllidae</taxon>
        <taxon>Psyllinae</taxon>
        <taxon>Cacopsylla</taxon>
    </lineage>
</organism>
<dbReference type="EMBL" id="HBUF01248081">
    <property type="protein sequence ID" value="CAG6679119.1"/>
    <property type="molecule type" value="Transcribed_RNA"/>
</dbReference>
<sequence>MCELQILLAQKDAHFDYVKTVYNLIPKLEDSSICESFIAKLEHVEYLQTVFMSILMEINILKCESNPDYIPDFGISHRFLDFCGSIKYHGKLLLDKQATTSQPEVTDVLPSDVQKHYKALSSVGTIDSVTSSVKSNDSRSNDLLGNKFNERHHTMLHDDQKIASTFSQDQPKVTEIIKPLSVFLCTQATDIACNDLSDAKVLLRNAIIDVCNCHEHSQVFEIQLLSDCSGNQSNYLSKSIIKLGFVLQLELISDYLVFSAYWSNRPCAQCLILGYVSIVSVPLGLIQPVIIMGKFLSDNIKYLGYILKLLLPSQ</sequence>
<protein>
    <submittedName>
        <fullName evidence="1">Uncharacterized protein</fullName>
    </submittedName>
</protein>
<proteinExistence type="predicted"/>
<accession>A0A8D8T091</accession>
<dbReference type="AlphaFoldDB" id="A0A8D8T091"/>
<reference evidence="1" key="1">
    <citation type="submission" date="2021-05" db="EMBL/GenBank/DDBJ databases">
        <authorList>
            <person name="Alioto T."/>
            <person name="Alioto T."/>
            <person name="Gomez Garrido J."/>
        </authorList>
    </citation>
    <scope>NUCLEOTIDE SEQUENCE</scope>
</reference>